<dbReference type="GO" id="GO:0006508">
    <property type="term" value="P:proteolysis"/>
    <property type="evidence" value="ECO:0007669"/>
    <property type="project" value="InterPro"/>
</dbReference>
<dbReference type="Gene3D" id="3.40.390.10">
    <property type="entry name" value="Collagenase (Catalytic Domain)"/>
    <property type="match status" value="1"/>
</dbReference>
<name>A0A194QSW8_PAPMA</name>
<protein>
    <submittedName>
        <fullName evidence="4">Zinc metalloproteinase nas-37</fullName>
    </submittedName>
</protein>
<dbReference type="AlphaFoldDB" id="A0A194QSW8"/>
<evidence type="ECO:0000313" key="5">
    <source>
        <dbReference type="Proteomes" id="UP000053240"/>
    </source>
</evidence>
<dbReference type="PROSITE" id="PS51257">
    <property type="entry name" value="PROKAR_LIPOPROTEIN"/>
    <property type="match status" value="1"/>
</dbReference>
<dbReference type="InterPro" id="IPR024079">
    <property type="entry name" value="MetalloPept_cat_dom_sf"/>
</dbReference>
<dbReference type="Pfam" id="PF01400">
    <property type="entry name" value="Astacin"/>
    <property type="match status" value="1"/>
</dbReference>
<keyword evidence="2" id="KW-0732">Signal</keyword>
<evidence type="ECO:0000259" key="3">
    <source>
        <dbReference type="Pfam" id="PF01400"/>
    </source>
</evidence>
<dbReference type="PANTHER" id="PTHR10127">
    <property type="entry name" value="DISCOIDIN, CUB, EGF, LAMININ , AND ZINC METALLOPROTEASE DOMAIN CONTAINING"/>
    <property type="match status" value="1"/>
</dbReference>
<feature type="signal peptide" evidence="2">
    <location>
        <begin position="1"/>
        <end position="16"/>
    </location>
</feature>
<evidence type="ECO:0000256" key="1">
    <source>
        <dbReference type="ARBA" id="ARBA00001947"/>
    </source>
</evidence>
<gene>
    <name evidence="4" type="ORF">RR48_11683</name>
</gene>
<dbReference type="Proteomes" id="UP000053240">
    <property type="component" value="Unassembled WGS sequence"/>
</dbReference>
<dbReference type="SUPFAM" id="SSF55486">
    <property type="entry name" value="Metalloproteases ('zincins'), catalytic domain"/>
    <property type="match status" value="1"/>
</dbReference>
<accession>A0A194QSW8</accession>
<organism evidence="4 5">
    <name type="scientific">Papilio machaon</name>
    <name type="common">Old World swallowtail butterfly</name>
    <dbReference type="NCBI Taxonomy" id="76193"/>
    <lineage>
        <taxon>Eukaryota</taxon>
        <taxon>Metazoa</taxon>
        <taxon>Ecdysozoa</taxon>
        <taxon>Arthropoda</taxon>
        <taxon>Hexapoda</taxon>
        <taxon>Insecta</taxon>
        <taxon>Pterygota</taxon>
        <taxon>Neoptera</taxon>
        <taxon>Endopterygota</taxon>
        <taxon>Lepidoptera</taxon>
        <taxon>Glossata</taxon>
        <taxon>Ditrysia</taxon>
        <taxon>Papilionoidea</taxon>
        <taxon>Papilionidae</taxon>
        <taxon>Papilioninae</taxon>
        <taxon>Papilio</taxon>
    </lineage>
</organism>
<reference evidence="4 5" key="1">
    <citation type="journal article" date="2015" name="Nat. Commun.">
        <title>Outbred genome sequencing and CRISPR/Cas9 gene editing in butterflies.</title>
        <authorList>
            <person name="Li X."/>
            <person name="Fan D."/>
            <person name="Zhang W."/>
            <person name="Liu G."/>
            <person name="Zhang L."/>
            <person name="Zhao L."/>
            <person name="Fang X."/>
            <person name="Chen L."/>
            <person name="Dong Y."/>
            <person name="Chen Y."/>
            <person name="Ding Y."/>
            <person name="Zhao R."/>
            <person name="Feng M."/>
            <person name="Zhu Y."/>
            <person name="Feng Y."/>
            <person name="Jiang X."/>
            <person name="Zhu D."/>
            <person name="Xiang H."/>
            <person name="Feng X."/>
            <person name="Li S."/>
            <person name="Wang J."/>
            <person name="Zhang G."/>
            <person name="Kronforst M.R."/>
            <person name="Wang W."/>
        </authorList>
    </citation>
    <scope>NUCLEOTIDE SEQUENCE [LARGE SCALE GENOMIC DNA]</scope>
    <source>
        <strain evidence="4">Ya'a_city_454_Pm</strain>
        <tissue evidence="4">Whole body</tissue>
    </source>
</reference>
<evidence type="ECO:0000256" key="2">
    <source>
        <dbReference type="SAM" id="SignalP"/>
    </source>
</evidence>
<comment type="cofactor">
    <cofactor evidence="1">
        <name>Zn(2+)</name>
        <dbReference type="ChEBI" id="CHEBI:29105"/>
    </cofactor>
</comment>
<proteinExistence type="predicted"/>
<dbReference type="InParanoid" id="A0A194QSW8"/>
<evidence type="ECO:0000313" key="4">
    <source>
        <dbReference type="EMBL" id="KPJ06636.1"/>
    </source>
</evidence>
<dbReference type="PANTHER" id="PTHR10127:SF850">
    <property type="entry name" value="METALLOENDOPEPTIDASE"/>
    <property type="match status" value="1"/>
</dbReference>
<feature type="chain" id="PRO_5008264606" evidence="2">
    <location>
        <begin position="17"/>
        <end position="202"/>
    </location>
</feature>
<sequence>MLKLSIVLFLVGLAACSPPVTKTREQIESFRNFLEKSRTEHGVRLSERMLANPKASAWENSGKFEGDIILDDWQVEALVQQYSGARNAYIWPGTKWPENTIVYEFGEGEFDDEQKEAIMVSIRDIEQNTCLKFRERLPGEFNYVKLTSFEGVMGQQEYITEYDWHRTRRHYNCPGGWSKEINSEADEQKVNFVEGQEIPYDE</sequence>
<dbReference type="EMBL" id="KQ461195">
    <property type="protein sequence ID" value="KPJ06636.1"/>
    <property type="molecule type" value="Genomic_DNA"/>
</dbReference>
<feature type="domain" description="Peptidase M12A" evidence="3">
    <location>
        <begin position="95"/>
        <end position="152"/>
    </location>
</feature>
<dbReference type="GO" id="GO:0004222">
    <property type="term" value="F:metalloendopeptidase activity"/>
    <property type="evidence" value="ECO:0007669"/>
    <property type="project" value="InterPro"/>
</dbReference>
<keyword evidence="5" id="KW-1185">Reference proteome</keyword>
<dbReference type="InterPro" id="IPR001506">
    <property type="entry name" value="Peptidase_M12A"/>
</dbReference>